<reference evidence="2" key="1">
    <citation type="submission" date="2016-10" db="EMBL/GenBank/DDBJ databases">
        <authorList>
            <person name="Varghese N."/>
            <person name="Submissions S."/>
        </authorList>
    </citation>
    <scope>NUCLEOTIDE SEQUENCE [LARGE SCALE GENOMIC DNA]</scope>
    <source>
        <strain evidence="2">B4,CECT 8067,JCM 17497</strain>
    </source>
</reference>
<dbReference type="OrthoDB" id="190669at2157"/>
<proteinExistence type="predicted"/>
<dbReference type="Proteomes" id="UP000198882">
    <property type="component" value="Unassembled WGS sequence"/>
</dbReference>
<dbReference type="InterPro" id="IPR016195">
    <property type="entry name" value="Pol/histidinol_Pase-like"/>
</dbReference>
<dbReference type="PANTHER" id="PTHR42924">
    <property type="entry name" value="EXONUCLEASE"/>
    <property type="match status" value="1"/>
</dbReference>
<evidence type="ECO:0000313" key="1">
    <source>
        <dbReference type="EMBL" id="SDJ53029.1"/>
    </source>
</evidence>
<dbReference type="SUPFAM" id="SSF89550">
    <property type="entry name" value="PHP domain-like"/>
    <property type="match status" value="1"/>
</dbReference>
<dbReference type="Gene3D" id="3.20.20.140">
    <property type="entry name" value="Metal-dependent hydrolases"/>
    <property type="match status" value="1"/>
</dbReference>
<organism evidence="1 2">
    <name type="scientific">Natronorubrum texcoconense</name>
    <dbReference type="NCBI Taxonomy" id="1095776"/>
    <lineage>
        <taxon>Archaea</taxon>
        <taxon>Methanobacteriati</taxon>
        <taxon>Methanobacteriota</taxon>
        <taxon>Stenosarchaea group</taxon>
        <taxon>Halobacteria</taxon>
        <taxon>Halobacteriales</taxon>
        <taxon>Natrialbaceae</taxon>
        <taxon>Natronorubrum</taxon>
    </lineage>
</organism>
<dbReference type="PANTHER" id="PTHR42924:SF3">
    <property type="entry name" value="POLYMERASE_HISTIDINOL PHOSPHATASE N-TERMINAL DOMAIN-CONTAINING PROTEIN"/>
    <property type="match status" value="1"/>
</dbReference>
<keyword evidence="2" id="KW-1185">Reference proteome</keyword>
<dbReference type="Pfam" id="PF13263">
    <property type="entry name" value="PHP_C"/>
    <property type="match status" value="1"/>
</dbReference>
<evidence type="ECO:0000313" key="2">
    <source>
        <dbReference type="Proteomes" id="UP000198882"/>
    </source>
</evidence>
<dbReference type="InterPro" id="IPR052018">
    <property type="entry name" value="PHP_domain"/>
</dbReference>
<name>A0A1G8UH39_9EURY</name>
<dbReference type="GO" id="GO:0004534">
    <property type="term" value="F:5'-3' RNA exonuclease activity"/>
    <property type="evidence" value="ECO:0007669"/>
    <property type="project" value="TreeGrafter"/>
</dbReference>
<dbReference type="EMBL" id="FNFE01000001">
    <property type="protein sequence ID" value="SDJ53029.1"/>
    <property type="molecule type" value="Genomic_DNA"/>
</dbReference>
<accession>A0A1G8UH39</accession>
<dbReference type="AlphaFoldDB" id="A0A1G8UH39"/>
<gene>
    <name evidence="1" type="ORF">SAMN04515672_0884</name>
</gene>
<dbReference type="RefSeq" id="WP_090303357.1">
    <property type="nucleotide sequence ID" value="NZ_FNFE01000001.1"/>
</dbReference>
<dbReference type="GO" id="GO:0035312">
    <property type="term" value="F:5'-3' DNA exonuclease activity"/>
    <property type="evidence" value="ECO:0007669"/>
    <property type="project" value="TreeGrafter"/>
</dbReference>
<sequence length="256" mass="28717">MSEGTAVETRVDCHVKVLDESVVERAIAAGLDVIVYAPHFTRLPEIRRRANRFSSEDLLVVPAREVFTGSWRDRKHVLAIGLEEPVPDFIPLEAAMAEFERQGAAVLAPHPEFATVSLTEADLRQYRDAIDAVEIFNPKHLPSHNRRARELADLFELPPFTSSYAHLTSTVGVAYTAFEAEIGSEADLVSALVDGVPRRVAHQTGRQRWRTTASELAHLCYENTWEKVDRLFLSGTEPTHPNHIAYDGRFDDVSVY</sequence>
<dbReference type="STRING" id="1095776.SAMN04515672_0884"/>
<protein>
    <submittedName>
        <fullName evidence="1">Predicted metal-dependent phosphoesterase TrpH, contains PHP domain</fullName>
    </submittedName>
</protein>